<name>A0A8B9P7J3_APTOW</name>
<dbReference type="Pfam" id="PF14753">
    <property type="entry name" value="FAM221"/>
    <property type="match status" value="1"/>
</dbReference>
<evidence type="ECO:0000313" key="4">
    <source>
        <dbReference type="Proteomes" id="UP000694424"/>
    </source>
</evidence>
<dbReference type="PANTHER" id="PTHR31214">
    <property type="entry name" value="PROTEIN FAM221A-RELATED"/>
    <property type="match status" value="1"/>
</dbReference>
<dbReference type="AlphaFoldDB" id="A0A8B9P7J3"/>
<protein>
    <recommendedName>
        <fullName evidence="2">Protein FAM221A</fullName>
    </recommendedName>
</protein>
<dbReference type="Ensembl" id="ENSAOWT00000009014.1">
    <property type="protein sequence ID" value="ENSAOWP00000007968.1"/>
    <property type="gene ID" value="ENSAOWG00000005440.1"/>
</dbReference>
<organism evidence="3 4">
    <name type="scientific">Apteryx owenii</name>
    <name type="common">Little spotted kiwi</name>
    <dbReference type="NCBI Taxonomy" id="8824"/>
    <lineage>
        <taxon>Eukaryota</taxon>
        <taxon>Metazoa</taxon>
        <taxon>Chordata</taxon>
        <taxon>Craniata</taxon>
        <taxon>Vertebrata</taxon>
        <taxon>Euteleostomi</taxon>
        <taxon>Archelosauria</taxon>
        <taxon>Archosauria</taxon>
        <taxon>Dinosauria</taxon>
        <taxon>Saurischia</taxon>
        <taxon>Theropoda</taxon>
        <taxon>Coelurosauria</taxon>
        <taxon>Aves</taxon>
        <taxon>Palaeognathae</taxon>
        <taxon>Apterygiformes</taxon>
        <taxon>Apterygidae</taxon>
        <taxon>Apteryx</taxon>
    </lineage>
</organism>
<comment type="similarity">
    <text evidence="1">Belongs to the FAM221 family.</text>
</comment>
<dbReference type="PANTHER" id="PTHR31214:SF2">
    <property type="entry name" value="PROTEIN FAM221A"/>
    <property type="match status" value="1"/>
</dbReference>
<keyword evidence="4" id="KW-1185">Reference proteome</keyword>
<evidence type="ECO:0000313" key="3">
    <source>
        <dbReference type="Ensembl" id="ENSAOWP00000007968.1"/>
    </source>
</evidence>
<proteinExistence type="inferred from homology"/>
<dbReference type="InterPro" id="IPR026755">
    <property type="entry name" value="Fam221a/b"/>
</dbReference>
<dbReference type="Proteomes" id="UP000694424">
    <property type="component" value="Unplaced"/>
</dbReference>
<accession>A0A8B9P7J3</accession>
<sequence>RSRAAQRRRGGAAAEEYAEIVGDDDGGKLFTPEEYEEYKRKVLPIRLKNRLYVSWRSPTGMDCKLVGQETLCFCTHRTPQKNHLCCSVINRFVI</sequence>
<reference evidence="3" key="1">
    <citation type="submission" date="2025-08" db="UniProtKB">
        <authorList>
            <consortium name="Ensembl"/>
        </authorList>
    </citation>
    <scope>IDENTIFICATION</scope>
</reference>
<reference evidence="3" key="2">
    <citation type="submission" date="2025-09" db="UniProtKB">
        <authorList>
            <consortium name="Ensembl"/>
        </authorList>
    </citation>
    <scope>IDENTIFICATION</scope>
</reference>
<evidence type="ECO:0000256" key="2">
    <source>
        <dbReference type="ARBA" id="ARBA00039630"/>
    </source>
</evidence>
<evidence type="ECO:0000256" key="1">
    <source>
        <dbReference type="ARBA" id="ARBA00011026"/>
    </source>
</evidence>